<accession>A0A4U5MWD6</accession>
<feature type="region of interest" description="Disordered" evidence="1">
    <location>
        <begin position="47"/>
        <end position="76"/>
    </location>
</feature>
<dbReference type="STRING" id="43335.A0A4U5MWD6"/>
<organism evidence="2">
    <name type="scientific">Populus alba</name>
    <name type="common">White poplar</name>
    <dbReference type="NCBI Taxonomy" id="43335"/>
    <lineage>
        <taxon>Eukaryota</taxon>
        <taxon>Viridiplantae</taxon>
        <taxon>Streptophyta</taxon>
        <taxon>Embryophyta</taxon>
        <taxon>Tracheophyta</taxon>
        <taxon>Spermatophyta</taxon>
        <taxon>Magnoliopsida</taxon>
        <taxon>eudicotyledons</taxon>
        <taxon>Gunneridae</taxon>
        <taxon>Pentapetalae</taxon>
        <taxon>rosids</taxon>
        <taxon>fabids</taxon>
        <taxon>Malpighiales</taxon>
        <taxon>Salicaceae</taxon>
        <taxon>Saliceae</taxon>
        <taxon>Populus</taxon>
    </lineage>
</organism>
<reference evidence="2" key="1">
    <citation type="submission" date="2018-10" db="EMBL/GenBank/DDBJ databases">
        <title>Population genomic analysis revealed the cold adaptation of white poplar.</title>
        <authorList>
            <person name="Liu Y.-J."/>
        </authorList>
    </citation>
    <scope>NUCLEOTIDE SEQUENCE [LARGE SCALE GENOMIC DNA]</scope>
    <source>
        <strain evidence="2">PAL-ZL1</strain>
    </source>
</reference>
<dbReference type="EMBL" id="RCHU01001175">
    <property type="protein sequence ID" value="TKR74058.1"/>
    <property type="molecule type" value="Genomic_DNA"/>
</dbReference>
<proteinExistence type="predicted"/>
<gene>
    <name evidence="2" type="ORF">D5086_0000298720</name>
</gene>
<dbReference type="PANTHER" id="PTHR36002:SF1">
    <property type="entry name" value="PYRD"/>
    <property type="match status" value="1"/>
</dbReference>
<protein>
    <submittedName>
        <fullName evidence="2">Uncharacterized protein</fullName>
    </submittedName>
</protein>
<feature type="compositionally biased region" description="Polar residues" evidence="1">
    <location>
        <begin position="50"/>
        <end position="71"/>
    </location>
</feature>
<dbReference type="PANTHER" id="PTHR36002">
    <property type="entry name" value="PYRD"/>
    <property type="match status" value="1"/>
</dbReference>
<evidence type="ECO:0000256" key="1">
    <source>
        <dbReference type="SAM" id="MobiDB-lite"/>
    </source>
</evidence>
<sequence>MSLACLVCHSVESPSHSFRSYSVSSSDNEGRCSAIATCITRKLSLPPPRANSSFASSSKVTPQPSSPSNDDMTGPPRLVRSCAVRRDLVRDWNFDGFVMELKLAFPLEEFAFVTILGKLNVKSCSYFFSNGPPLLPFSSSSSSCFGQLPTAVVSCMMSIHGSFQLIPLVGSSRLPERSCQLVIDCNFTSVSGLQFPSHFGWRDVTNYQVKIMEGFLAIKSVRYLACPRNASFLSKPVAMELES</sequence>
<dbReference type="AlphaFoldDB" id="A0A4U5MWD6"/>
<comment type="caution">
    <text evidence="2">The sequence shown here is derived from an EMBL/GenBank/DDBJ whole genome shotgun (WGS) entry which is preliminary data.</text>
</comment>
<name>A0A4U5MWD6_POPAL</name>
<evidence type="ECO:0000313" key="2">
    <source>
        <dbReference type="EMBL" id="TKR74058.1"/>
    </source>
</evidence>